<evidence type="ECO:0000256" key="3">
    <source>
        <dbReference type="ARBA" id="ARBA00022741"/>
    </source>
</evidence>
<reference evidence="7 8" key="1">
    <citation type="journal article" date="2019" name="Mol. Ecol. Resour.">
        <title>Chromosome-level genome assembly of Triplophysa tibetana, a fish adapted to the harsh high-altitude environment of the Tibetan Plateau.</title>
        <authorList>
            <person name="Yang X."/>
            <person name="Liu H."/>
            <person name="Ma Z."/>
            <person name="Zou Y."/>
            <person name="Zou M."/>
            <person name="Mao Y."/>
            <person name="Li X."/>
            <person name="Wang H."/>
            <person name="Chen T."/>
            <person name="Wang W."/>
            <person name="Yang R."/>
        </authorList>
    </citation>
    <scope>NUCLEOTIDE SEQUENCE [LARGE SCALE GENOMIC DNA]</scope>
    <source>
        <strain evidence="7">TTIB1903HZAU</strain>
        <tissue evidence="7">Muscle</tissue>
    </source>
</reference>
<protein>
    <recommendedName>
        <fullName evidence="2">small monomeric GTPase</fullName>
        <ecNumber evidence="2">3.6.5.2</ecNumber>
    </recommendedName>
</protein>
<evidence type="ECO:0000256" key="2">
    <source>
        <dbReference type="ARBA" id="ARBA00011984"/>
    </source>
</evidence>
<evidence type="ECO:0000313" key="7">
    <source>
        <dbReference type="EMBL" id="KAA0723466.1"/>
    </source>
</evidence>
<gene>
    <name evidence="7" type="ORF">E1301_Tti003419</name>
</gene>
<dbReference type="EC" id="3.6.5.2" evidence="2"/>
<dbReference type="SUPFAM" id="SSF52540">
    <property type="entry name" value="P-loop containing nucleoside triphosphate hydrolases"/>
    <property type="match status" value="1"/>
</dbReference>
<keyword evidence="8" id="KW-1185">Reference proteome</keyword>
<evidence type="ECO:0000256" key="4">
    <source>
        <dbReference type="ARBA" id="ARBA00022801"/>
    </source>
</evidence>
<dbReference type="Gene3D" id="3.40.50.300">
    <property type="entry name" value="P-loop containing nucleotide triphosphate hydrolases"/>
    <property type="match status" value="1"/>
</dbReference>
<evidence type="ECO:0000256" key="6">
    <source>
        <dbReference type="ARBA" id="ARBA00048098"/>
    </source>
</evidence>
<dbReference type="InterPro" id="IPR001806">
    <property type="entry name" value="Small_GTPase"/>
</dbReference>
<keyword evidence="4" id="KW-0378">Hydrolase</keyword>
<comment type="similarity">
    <text evidence="1">Belongs to the small GTPase superfamily. Ras family.</text>
</comment>
<name>A0A5A9PR42_9TELE</name>
<keyword evidence="3" id="KW-0547">Nucleotide-binding</keyword>
<dbReference type="AlphaFoldDB" id="A0A5A9PR42"/>
<proteinExistence type="inferred from homology"/>
<evidence type="ECO:0000256" key="1">
    <source>
        <dbReference type="ARBA" id="ARBA00008344"/>
    </source>
</evidence>
<dbReference type="PANTHER" id="PTHR45704">
    <property type="entry name" value="RAS-LIKE FAMILY MEMBER 11"/>
    <property type="match status" value="1"/>
</dbReference>
<comment type="catalytic activity">
    <reaction evidence="6">
        <text>GTP + H2O = GDP + phosphate + H(+)</text>
        <dbReference type="Rhea" id="RHEA:19669"/>
        <dbReference type="ChEBI" id="CHEBI:15377"/>
        <dbReference type="ChEBI" id="CHEBI:15378"/>
        <dbReference type="ChEBI" id="CHEBI:37565"/>
        <dbReference type="ChEBI" id="CHEBI:43474"/>
        <dbReference type="ChEBI" id="CHEBI:58189"/>
        <dbReference type="EC" id="3.6.5.2"/>
    </reaction>
</comment>
<evidence type="ECO:0000256" key="5">
    <source>
        <dbReference type="ARBA" id="ARBA00023134"/>
    </source>
</evidence>
<evidence type="ECO:0000313" key="8">
    <source>
        <dbReference type="Proteomes" id="UP000324632"/>
    </source>
</evidence>
<dbReference type="EMBL" id="SOYY01000003">
    <property type="protein sequence ID" value="KAA0723466.1"/>
    <property type="molecule type" value="Genomic_DNA"/>
</dbReference>
<dbReference type="GO" id="GO:0005525">
    <property type="term" value="F:GTP binding"/>
    <property type="evidence" value="ECO:0007669"/>
    <property type="project" value="UniProtKB-KW"/>
</dbReference>
<organism evidence="7 8">
    <name type="scientific">Triplophysa tibetana</name>
    <dbReference type="NCBI Taxonomy" id="1572043"/>
    <lineage>
        <taxon>Eukaryota</taxon>
        <taxon>Metazoa</taxon>
        <taxon>Chordata</taxon>
        <taxon>Craniata</taxon>
        <taxon>Vertebrata</taxon>
        <taxon>Euteleostomi</taxon>
        <taxon>Actinopterygii</taxon>
        <taxon>Neopterygii</taxon>
        <taxon>Teleostei</taxon>
        <taxon>Ostariophysi</taxon>
        <taxon>Cypriniformes</taxon>
        <taxon>Nemacheilidae</taxon>
        <taxon>Triplophysa</taxon>
    </lineage>
</organism>
<dbReference type="Pfam" id="PF00071">
    <property type="entry name" value="Ras"/>
    <property type="match status" value="1"/>
</dbReference>
<dbReference type="GO" id="GO:0003925">
    <property type="term" value="F:G protein activity"/>
    <property type="evidence" value="ECO:0007669"/>
    <property type="project" value="UniProtKB-EC"/>
</dbReference>
<sequence>MVDKEPIELEILDTVYKECVGPAVSSLESSIKWGYGFLIMYSVTDRNSFEAVSRLKRLIDHIKQTLGYTDH</sequence>
<dbReference type="InterPro" id="IPR027417">
    <property type="entry name" value="P-loop_NTPase"/>
</dbReference>
<dbReference type="InterPro" id="IPR051065">
    <property type="entry name" value="Ras-related_GTPase"/>
</dbReference>
<accession>A0A5A9PR42</accession>
<keyword evidence="5" id="KW-0342">GTP-binding</keyword>
<dbReference type="Proteomes" id="UP000324632">
    <property type="component" value="Chromosome 3"/>
</dbReference>
<dbReference type="PROSITE" id="PS51421">
    <property type="entry name" value="RAS"/>
    <property type="match status" value="1"/>
</dbReference>
<comment type="caution">
    <text evidence="7">The sequence shown here is derived from an EMBL/GenBank/DDBJ whole genome shotgun (WGS) entry which is preliminary data.</text>
</comment>